<dbReference type="InterPro" id="IPR006602">
    <property type="entry name" value="DM10_dom"/>
</dbReference>
<dbReference type="OrthoDB" id="270127at2759"/>
<dbReference type="GO" id="GO:0016787">
    <property type="term" value="F:hydrolase activity"/>
    <property type="evidence" value="ECO:0007669"/>
    <property type="project" value="UniProtKB-KW"/>
</dbReference>
<dbReference type="InterPro" id="IPR057579">
    <property type="entry name" value="DM10_NDK7"/>
</dbReference>
<dbReference type="AlphaFoldDB" id="A0A8B8EQX5"/>
<dbReference type="CDD" id="cd04412">
    <property type="entry name" value="NDPk7B"/>
    <property type="match status" value="1"/>
</dbReference>
<evidence type="ECO:0000256" key="9">
    <source>
        <dbReference type="RuleBase" id="RU004011"/>
    </source>
</evidence>
<feature type="binding site" evidence="8">
    <location>
        <position position="147"/>
    </location>
    <ligand>
        <name>ATP</name>
        <dbReference type="ChEBI" id="CHEBI:30616"/>
    </ligand>
</feature>
<evidence type="ECO:0000256" key="7">
    <source>
        <dbReference type="PIRSR" id="PIRSR036503-51"/>
    </source>
</evidence>
<dbReference type="GO" id="GO:0006241">
    <property type="term" value="P:CTP biosynthetic process"/>
    <property type="evidence" value="ECO:0007669"/>
    <property type="project" value="InterPro"/>
</dbReference>
<gene>
    <name evidence="12" type="primary">LOC111136057</name>
</gene>
<dbReference type="PRINTS" id="PR01243">
    <property type="entry name" value="NUCDPKINASE"/>
</dbReference>
<dbReference type="PIRSF" id="PIRSF036503">
    <property type="entry name" value="NDK7"/>
    <property type="match status" value="1"/>
</dbReference>
<dbReference type="Pfam" id="PF00334">
    <property type="entry name" value="NDK"/>
    <property type="match status" value="2"/>
</dbReference>
<feature type="binding site" evidence="8">
    <location>
        <position position="195"/>
    </location>
    <ligand>
        <name>ATP</name>
        <dbReference type="ChEBI" id="CHEBI:30616"/>
    </ligand>
</feature>
<keyword evidence="7" id="KW-0547">Nucleotide-binding</keyword>
<evidence type="ECO:0000256" key="2">
    <source>
        <dbReference type="ARBA" id="ARBA00022490"/>
    </source>
</evidence>
<dbReference type="GeneID" id="111136057"/>
<dbReference type="SMART" id="SM00676">
    <property type="entry name" value="DM10"/>
    <property type="match status" value="1"/>
</dbReference>
<comment type="similarity">
    <text evidence="8 9">Belongs to the NDK family.</text>
</comment>
<name>A0A8B8EQX5_CRAVI</name>
<dbReference type="SMART" id="SM00562">
    <property type="entry name" value="NDK"/>
    <property type="match status" value="2"/>
</dbReference>
<dbReference type="InterPro" id="IPR001564">
    <property type="entry name" value="Nucleoside_diP_kinase"/>
</dbReference>
<dbReference type="GO" id="GO:0005524">
    <property type="term" value="F:ATP binding"/>
    <property type="evidence" value="ECO:0007669"/>
    <property type="project" value="UniProtKB-KW"/>
</dbReference>
<evidence type="ECO:0000256" key="5">
    <source>
        <dbReference type="ARBA" id="ARBA00023273"/>
    </source>
</evidence>
<dbReference type="PANTHER" id="PTHR43109:SF2">
    <property type="entry name" value="NUCLEOSIDE DIPHOSPHATE KINASE 7"/>
    <property type="match status" value="1"/>
</dbReference>
<feature type="binding site" evidence="8">
    <location>
        <position position="181"/>
    </location>
    <ligand>
        <name>ATP</name>
        <dbReference type="ChEBI" id="CHEBI:30616"/>
    </ligand>
</feature>
<dbReference type="GO" id="GO:0005813">
    <property type="term" value="C:centrosome"/>
    <property type="evidence" value="ECO:0007669"/>
    <property type="project" value="TreeGrafter"/>
</dbReference>
<dbReference type="FunFam" id="3.30.70.141:FF:000004">
    <property type="entry name" value="Nucleoside diphosphate kinase 7"/>
    <property type="match status" value="1"/>
</dbReference>
<feature type="active site" description="Pros-phosphohistidine intermediate" evidence="6 8">
    <location>
        <position position="208"/>
    </location>
</feature>
<dbReference type="InterPro" id="IPR011410">
    <property type="entry name" value="NDPK7"/>
</dbReference>
<dbReference type="InterPro" id="IPR036850">
    <property type="entry name" value="NDK-like_dom_sf"/>
</dbReference>
<comment type="caution">
    <text evidence="8">Lacks conserved residue(s) required for the propagation of feature annotation.</text>
</comment>
<evidence type="ECO:0000256" key="1">
    <source>
        <dbReference type="ARBA" id="ARBA00004430"/>
    </source>
</evidence>
<dbReference type="InterPro" id="IPR034907">
    <property type="entry name" value="NDK-like_dom"/>
</dbReference>
<feature type="binding site" evidence="8">
    <location>
        <position position="175"/>
    </location>
    <ligand>
        <name>ATP</name>
        <dbReference type="ChEBI" id="CHEBI:30616"/>
    </ligand>
</feature>
<dbReference type="GO" id="GO:0006183">
    <property type="term" value="P:GTP biosynthetic process"/>
    <property type="evidence" value="ECO:0007669"/>
    <property type="project" value="InterPro"/>
</dbReference>
<feature type="active site" description="Pros-phosphohistidine intermediate" evidence="8">
    <location>
        <position position="356"/>
    </location>
</feature>
<proteinExistence type="inferred from homology"/>
<evidence type="ECO:0000256" key="4">
    <source>
        <dbReference type="ARBA" id="ARBA00023212"/>
    </source>
</evidence>
<dbReference type="Proteomes" id="UP000694844">
    <property type="component" value="Chromosome 5"/>
</dbReference>
<accession>A0A8B8EQX5</accession>
<keyword evidence="3" id="KW-0378">Hydrolase</keyword>
<keyword evidence="7" id="KW-0067">ATP-binding</keyword>
<dbReference type="GO" id="GO:0004550">
    <property type="term" value="F:nucleoside diphosphate kinase activity"/>
    <property type="evidence" value="ECO:0007669"/>
    <property type="project" value="InterPro"/>
</dbReference>
<dbReference type="Pfam" id="PF25364">
    <property type="entry name" value="PH_NDK7_N"/>
    <property type="match status" value="1"/>
</dbReference>
<keyword evidence="4" id="KW-0206">Cytoskeleton</keyword>
<keyword evidence="11" id="KW-1185">Reference proteome</keyword>
<evidence type="ECO:0000256" key="8">
    <source>
        <dbReference type="PROSITE-ProRule" id="PRU00706"/>
    </source>
</evidence>
<organism evidence="11 12">
    <name type="scientific">Crassostrea virginica</name>
    <name type="common">Eastern oyster</name>
    <dbReference type="NCBI Taxonomy" id="6565"/>
    <lineage>
        <taxon>Eukaryota</taxon>
        <taxon>Metazoa</taxon>
        <taxon>Spiralia</taxon>
        <taxon>Lophotrochozoa</taxon>
        <taxon>Mollusca</taxon>
        <taxon>Bivalvia</taxon>
        <taxon>Autobranchia</taxon>
        <taxon>Pteriomorphia</taxon>
        <taxon>Ostreida</taxon>
        <taxon>Ostreoidea</taxon>
        <taxon>Ostreidae</taxon>
        <taxon>Crassostrea</taxon>
    </lineage>
</organism>
<feature type="binding site" evidence="8">
    <location>
        <position position="205"/>
    </location>
    <ligand>
        <name>ATP</name>
        <dbReference type="ChEBI" id="CHEBI:30616"/>
    </ligand>
</feature>
<evidence type="ECO:0000256" key="3">
    <source>
        <dbReference type="ARBA" id="ARBA00022801"/>
    </source>
</evidence>
<evidence type="ECO:0000256" key="6">
    <source>
        <dbReference type="PIRSR" id="PIRSR036503-50"/>
    </source>
</evidence>
<protein>
    <submittedName>
        <fullName evidence="12">Nucleoside diphosphate kinase 7-like</fullName>
    </submittedName>
</protein>
<feature type="domain" description="DM10" evidence="10">
    <location>
        <begin position="5"/>
        <end position="93"/>
    </location>
</feature>
<evidence type="ECO:0000259" key="10">
    <source>
        <dbReference type="PROSITE" id="PS51336"/>
    </source>
</evidence>
<dbReference type="InterPro" id="IPR037993">
    <property type="entry name" value="NDPk7B"/>
</dbReference>
<evidence type="ECO:0000313" key="12">
    <source>
        <dbReference type="RefSeq" id="XP_022342349.1"/>
    </source>
</evidence>
<dbReference type="PROSITE" id="PS51374">
    <property type="entry name" value="NDPK_LIKE"/>
    <property type="match status" value="2"/>
</dbReference>
<dbReference type="SUPFAM" id="SSF54919">
    <property type="entry name" value="Nucleoside diphosphate kinase, NDK"/>
    <property type="match status" value="2"/>
</dbReference>
<keyword evidence="5" id="KW-0966">Cell projection</keyword>
<reference evidence="12" key="1">
    <citation type="submission" date="2025-08" db="UniProtKB">
        <authorList>
            <consortium name="RefSeq"/>
        </authorList>
    </citation>
    <scope>IDENTIFICATION</scope>
    <source>
        <tissue evidence="12">Whole sample</tissue>
    </source>
</reference>
<dbReference type="FunFam" id="3.30.70.141:FF:000010">
    <property type="entry name" value="Nucleoside diphosphate kinase 7"/>
    <property type="match status" value="1"/>
</dbReference>
<comment type="subcellular location">
    <subcellularLocation>
        <location evidence="1">Cytoplasm</location>
        <location evidence="1">Cytoskeleton</location>
        <location evidence="1">Cilium axoneme</location>
    </subcellularLocation>
</comment>
<sequence length="377" mass="42895">MERDGEERFCFIAEWYDPHAAFIRRYQFMYYVKDGTVEMFDIKNHRMFLKKTRIESIRPEDLYIGNTVNILSRQMNFVDYGDDFTRSKLSHKKERTLGMIKPDAVAKMGQIIDVICQKGFLITKLKMCQLNRNEAFQFYQEHQGKPFLDTLLNFVTSGPVIAFELMGENCVSLWRDALGPTDSALARSQAPQSIRARFGKNKTENACHGSDSSSSAARELEFFFPSNGPSRQNTAKFTDCTCCVIKPHAVKSGLAGKVISSILEAGFEISMMEMFHMEKANAEEFYEVYKGVVQEYGSMVAELTSGPCLALEIRAQNAPQAFREMVGPSDPEIARHLRPRTLRALFGVDKVRNAVHCTDLPEDGLLEVEYFFKILGR</sequence>
<dbReference type="Gene3D" id="3.30.70.141">
    <property type="entry name" value="Nucleoside diphosphate kinase-like domain"/>
    <property type="match status" value="2"/>
</dbReference>
<dbReference type="GO" id="GO:0006228">
    <property type="term" value="P:UTP biosynthetic process"/>
    <property type="evidence" value="ECO:0007669"/>
    <property type="project" value="InterPro"/>
</dbReference>
<dbReference type="GO" id="GO:0005879">
    <property type="term" value="C:axonemal microtubule"/>
    <property type="evidence" value="ECO:0007669"/>
    <property type="project" value="TreeGrafter"/>
</dbReference>
<dbReference type="Gene3D" id="2.30.29.170">
    <property type="match status" value="1"/>
</dbReference>
<dbReference type="PROSITE" id="PS51336">
    <property type="entry name" value="DM10"/>
    <property type="match status" value="1"/>
</dbReference>
<feature type="binding site" evidence="8">
    <location>
        <position position="101"/>
    </location>
    <ligand>
        <name>ATP</name>
        <dbReference type="ChEBI" id="CHEBI:30616"/>
    </ligand>
</feature>
<dbReference type="RefSeq" id="XP_022342349.1">
    <property type="nucleotide sequence ID" value="XM_022486641.1"/>
</dbReference>
<dbReference type="PANTHER" id="PTHR43109">
    <property type="entry name" value="NUCLEOSIDE DIPHOSPHATE KINASE 7"/>
    <property type="match status" value="1"/>
</dbReference>
<keyword evidence="2" id="KW-0963">Cytoplasm</keyword>
<evidence type="ECO:0000313" key="11">
    <source>
        <dbReference type="Proteomes" id="UP000694844"/>
    </source>
</evidence>
<dbReference type="KEGG" id="cvn:111136057"/>